<dbReference type="EMBL" id="ML979142">
    <property type="protein sequence ID" value="KAF1911740.1"/>
    <property type="molecule type" value="Genomic_DNA"/>
</dbReference>
<sequence length="161" mass="18281">MAMFTPSGTKRRFSWEQYVLYNGTWGSRSVFPYPPRRHLITGLEKAAESFSTCCHRRDSLSTSVWRSKGRLIGRIQNVTVAIDAVTCMRIEKWSSGHLVTSTPLCFSNADEKDNATRKQVRSTEYSRSCHGYDTFHRQTVIGSVGCADTSSFDTHNDSSYY</sequence>
<gene>
    <name evidence="1" type="ORF">BDU57DRAFT_523718</name>
</gene>
<evidence type="ECO:0000313" key="1">
    <source>
        <dbReference type="EMBL" id="KAF1911740.1"/>
    </source>
</evidence>
<organism evidence="1 2">
    <name type="scientific">Ampelomyces quisqualis</name>
    <name type="common">Powdery mildew agent</name>
    <dbReference type="NCBI Taxonomy" id="50730"/>
    <lineage>
        <taxon>Eukaryota</taxon>
        <taxon>Fungi</taxon>
        <taxon>Dikarya</taxon>
        <taxon>Ascomycota</taxon>
        <taxon>Pezizomycotina</taxon>
        <taxon>Dothideomycetes</taxon>
        <taxon>Pleosporomycetidae</taxon>
        <taxon>Pleosporales</taxon>
        <taxon>Pleosporineae</taxon>
        <taxon>Phaeosphaeriaceae</taxon>
        <taxon>Ampelomyces</taxon>
    </lineage>
</organism>
<protein>
    <submittedName>
        <fullName evidence="1">Uncharacterized protein</fullName>
    </submittedName>
</protein>
<evidence type="ECO:0000313" key="2">
    <source>
        <dbReference type="Proteomes" id="UP000800096"/>
    </source>
</evidence>
<name>A0A6A5QA58_AMPQU</name>
<dbReference type="AlphaFoldDB" id="A0A6A5QA58"/>
<reference evidence="1" key="1">
    <citation type="journal article" date="2020" name="Stud. Mycol.">
        <title>101 Dothideomycetes genomes: a test case for predicting lifestyles and emergence of pathogens.</title>
        <authorList>
            <person name="Haridas S."/>
            <person name="Albert R."/>
            <person name="Binder M."/>
            <person name="Bloem J."/>
            <person name="Labutti K."/>
            <person name="Salamov A."/>
            <person name="Andreopoulos B."/>
            <person name="Baker S."/>
            <person name="Barry K."/>
            <person name="Bills G."/>
            <person name="Bluhm B."/>
            <person name="Cannon C."/>
            <person name="Castanera R."/>
            <person name="Culley D."/>
            <person name="Daum C."/>
            <person name="Ezra D."/>
            <person name="Gonzalez J."/>
            <person name="Henrissat B."/>
            <person name="Kuo A."/>
            <person name="Liang C."/>
            <person name="Lipzen A."/>
            <person name="Lutzoni F."/>
            <person name="Magnuson J."/>
            <person name="Mondo S."/>
            <person name="Nolan M."/>
            <person name="Ohm R."/>
            <person name="Pangilinan J."/>
            <person name="Park H.-J."/>
            <person name="Ramirez L."/>
            <person name="Alfaro M."/>
            <person name="Sun H."/>
            <person name="Tritt A."/>
            <person name="Yoshinaga Y."/>
            <person name="Zwiers L.-H."/>
            <person name="Turgeon B."/>
            <person name="Goodwin S."/>
            <person name="Spatafora J."/>
            <person name="Crous P."/>
            <person name="Grigoriev I."/>
        </authorList>
    </citation>
    <scope>NUCLEOTIDE SEQUENCE</scope>
    <source>
        <strain evidence="1">HMLAC05119</strain>
    </source>
</reference>
<accession>A0A6A5QA58</accession>
<proteinExistence type="predicted"/>
<dbReference type="Proteomes" id="UP000800096">
    <property type="component" value="Unassembled WGS sequence"/>
</dbReference>
<keyword evidence="2" id="KW-1185">Reference proteome</keyword>